<evidence type="ECO:0000313" key="1">
    <source>
        <dbReference type="EMBL" id="ETX03622.1"/>
    </source>
</evidence>
<dbReference type="InterPro" id="IPR036380">
    <property type="entry name" value="Isochorismatase-like_sf"/>
</dbReference>
<protein>
    <submittedName>
        <fullName evidence="1">Uncharacterized protein</fullName>
    </submittedName>
</protein>
<accession>W4M1S5</accession>
<name>W4M1S5_9BACT</name>
<keyword evidence="2" id="KW-1185">Reference proteome</keyword>
<reference evidence="1 2" key="1">
    <citation type="journal article" date="2014" name="Nature">
        <title>An environmental bacterial taxon with a large and distinct metabolic repertoire.</title>
        <authorList>
            <person name="Wilson M.C."/>
            <person name="Mori T."/>
            <person name="Ruckert C."/>
            <person name="Uria A.R."/>
            <person name="Helf M.J."/>
            <person name="Takada K."/>
            <person name="Gernert C."/>
            <person name="Steffens U.A."/>
            <person name="Heycke N."/>
            <person name="Schmitt S."/>
            <person name="Rinke C."/>
            <person name="Helfrich E.J."/>
            <person name="Brachmann A.O."/>
            <person name="Gurgui C."/>
            <person name="Wakimoto T."/>
            <person name="Kracht M."/>
            <person name="Crusemann M."/>
            <person name="Hentschel U."/>
            <person name="Abe I."/>
            <person name="Matsunaga S."/>
            <person name="Kalinowski J."/>
            <person name="Takeyama H."/>
            <person name="Piel J."/>
        </authorList>
    </citation>
    <scope>NUCLEOTIDE SEQUENCE [LARGE SCALE GENOMIC DNA]</scope>
    <source>
        <strain evidence="2">TSY2</strain>
    </source>
</reference>
<dbReference type="EMBL" id="AZHX01001407">
    <property type="protein sequence ID" value="ETX03622.1"/>
    <property type="molecule type" value="Genomic_DNA"/>
</dbReference>
<evidence type="ECO:0000313" key="2">
    <source>
        <dbReference type="Proteomes" id="UP000019140"/>
    </source>
</evidence>
<dbReference type="Gene3D" id="3.40.50.850">
    <property type="entry name" value="Isochorismatase-like"/>
    <property type="match status" value="1"/>
</dbReference>
<dbReference type="SUPFAM" id="SSF52499">
    <property type="entry name" value="Isochorismatase-like hydrolases"/>
    <property type="match status" value="1"/>
</dbReference>
<dbReference type="InterPro" id="IPR006311">
    <property type="entry name" value="TAT_signal"/>
</dbReference>
<gene>
    <name evidence="1" type="ORF">ETSY2_32950</name>
</gene>
<sequence>MNTPQPPDHHGDQPINRRAFLHTASVATATIVVAGLGTRTVAAEADKYAPPDKSALPPSTMSLDLPRTALVVTDPQIDFLSPKGVTWEVVGKNVTELHTVANIGRLFATAKQAEITVAVSPHYYYPTDKGWQFEGAL</sequence>
<dbReference type="HOGENOM" id="CLU_1861536_0_0_7"/>
<organism evidence="1 2">
    <name type="scientific">Candidatus Entotheonella gemina</name>
    <dbReference type="NCBI Taxonomy" id="1429439"/>
    <lineage>
        <taxon>Bacteria</taxon>
        <taxon>Pseudomonadati</taxon>
        <taxon>Nitrospinota/Tectimicrobiota group</taxon>
        <taxon>Candidatus Tectimicrobiota</taxon>
        <taxon>Candidatus Entotheonellia</taxon>
        <taxon>Candidatus Entotheonellales</taxon>
        <taxon>Candidatus Entotheonellaceae</taxon>
        <taxon>Candidatus Entotheonella</taxon>
    </lineage>
</organism>
<dbReference type="AlphaFoldDB" id="W4M1S5"/>
<dbReference type="PROSITE" id="PS51318">
    <property type="entry name" value="TAT"/>
    <property type="match status" value="1"/>
</dbReference>
<proteinExistence type="predicted"/>
<dbReference type="PATRIC" id="fig|1429439.4.peg.5577"/>
<comment type="caution">
    <text evidence="1">The sequence shown here is derived from an EMBL/GenBank/DDBJ whole genome shotgun (WGS) entry which is preliminary data.</text>
</comment>
<dbReference type="Proteomes" id="UP000019140">
    <property type="component" value="Unassembled WGS sequence"/>
</dbReference>